<organism evidence="1 2">
    <name type="scientific">Photorhabdus luminescens</name>
    <name type="common">Xenorhabdus luminescens</name>
    <dbReference type="NCBI Taxonomy" id="29488"/>
    <lineage>
        <taxon>Bacteria</taxon>
        <taxon>Pseudomonadati</taxon>
        <taxon>Pseudomonadota</taxon>
        <taxon>Gammaproteobacteria</taxon>
        <taxon>Enterobacterales</taxon>
        <taxon>Morganellaceae</taxon>
        <taxon>Photorhabdus</taxon>
    </lineage>
</organism>
<accession>A0A1G5RIT9</accession>
<dbReference type="SUPFAM" id="SSF53474">
    <property type="entry name" value="alpha/beta-Hydrolases"/>
    <property type="match status" value="1"/>
</dbReference>
<keyword evidence="1" id="KW-0808">Transferase</keyword>
<dbReference type="InterPro" id="IPR003386">
    <property type="entry name" value="LACT/PDAT_acylTrfase"/>
</dbReference>
<proteinExistence type="predicted"/>
<dbReference type="AlphaFoldDB" id="A0A1G5RIT9"/>
<dbReference type="RefSeq" id="WP_049581374.1">
    <property type="nucleotide sequence ID" value="NZ_CAWQXX010000029.1"/>
</dbReference>
<evidence type="ECO:0000313" key="1">
    <source>
        <dbReference type="EMBL" id="SCZ73301.1"/>
    </source>
</evidence>
<dbReference type="Proteomes" id="UP000183223">
    <property type="component" value="Unassembled WGS sequence"/>
</dbReference>
<dbReference type="Pfam" id="PF02450">
    <property type="entry name" value="LCAT"/>
    <property type="match status" value="1"/>
</dbReference>
<dbReference type="Gene3D" id="3.40.50.1820">
    <property type="entry name" value="alpha/beta hydrolase"/>
    <property type="match status" value="1"/>
</dbReference>
<dbReference type="GeneID" id="45654502"/>
<keyword evidence="2" id="KW-1185">Reference proteome</keyword>
<dbReference type="GO" id="GO:0008374">
    <property type="term" value="F:O-acyltransferase activity"/>
    <property type="evidence" value="ECO:0007669"/>
    <property type="project" value="InterPro"/>
</dbReference>
<dbReference type="EMBL" id="FMWJ01000035">
    <property type="protein sequence ID" value="SCZ73301.1"/>
    <property type="molecule type" value="Genomic_DNA"/>
</dbReference>
<reference evidence="2" key="1">
    <citation type="submission" date="2016-10" db="EMBL/GenBank/DDBJ databases">
        <authorList>
            <person name="Varghese N."/>
            <person name="Submissions S."/>
        </authorList>
    </citation>
    <scope>NUCLEOTIDE SEQUENCE [LARGE SCALE GENOMIC DNA]</scope>
    <source>
        <strain evidence="2">ATCC 29999</strain>
    </source>
</reference>
<dbReference type="InterPro" id="IPR029058">
    <property type="entry name" value="AB_hydrolase_fold"/>
</dbReference>
<dbReference type="GO" id="GO:0006629">
    <property type="term" value="P:lipid metabolic process"/>
    <property type="evidence" value="ECO:0007669"/>
    <property type="project" value="InterPro"/>
</dbReference>
<gene>
    <name evidence="1" type="ORF">SAMN02982990_04242</name>
</gene>
<protein>
    <submittedName>
        <fullName evidence="1">Lecithin:cholesterol acyltransferase</fullName>
    </submittedName>
</protein>
<dbReference type="PANTHER" id="PTHR11440">
    <property type="entry name" value="LECITHIN-CHOLESTEROL ACYLTRANSFERASE-RELATED"/>
    <property type="match status" value="1"/>
</dbReference>
<keyword evidence="1" id="KW-0012">Acyltransferase</keyword>
<name>A0A1G5RIT9_PHOLU</name>
<sequence>MSEPKENEIFIHPEYDELGLPYYNVPNARIEENLVATCLKYATKVIPVIFLPGVMGSNLKSKEGKSVWRLNSEYSVDVLLWMFRGTSYRKETLDPNKTEVDDSGDITPDHTEKNKFQTCKQRGWGEIAHMSYGAFLPWLQAVLDDERLAFEYCLAGKGEKTLRQRMVDMNLNAEWGEEPLTEAEVDHSYDFLYPVHVMGYNWLQSNEESAKRLKQYVDKVLAFYGKRCATKKVILVTHSMGGLVARYYSELLNGKDKILGIVHGVMPATGAPTTYKRMKTGEDGKTSLVVGYDGEDMTPVLAQSPGPLQLLPGKEYGRGWLRIADGKMTHRLPKSDPYEEIYLEKDRWWGLCETRLLNPDKKDKWKDEASWNSYRKLIKNTVKPFIEELTNKYHPNTYAFYGASEKNPSYGVILWQEDKLNYDTYSRANRYDRPGDYSGMAFDQPLYDPINMELGSTRTVHLSAGSSSWGYKNITFRMAPPKEPGDGTVPVQSGCITTRYLRSLLATEVDHEGAYKEDSGTKETFARLFTLRSIVKMVQAVKIE</sequence>
<evidence type="ECO:0000313" key="2">
    <source>
        <dbReference type="Proteomes" id="UP000183223"/>
    </source>
</evidence>